<sequence>MTTTETAPNAAAPASPARPAPLTVTPAAAARVRELVARATKPVLGVRVGVKKAGCSGMRYQVDYVEEAGAFEDVVETDGARVYIDPMAVMFLLGSEMDYEDTKMQSGFVFRNPNATGQCGCGESFSVQS</sequence>
<proteinExistence type="inferred from homology"/>
<organism evidence="4 5">
    <name type="scientific">Rhodospira trueperi</name>
    <dbReference type="NCBI Taxonomy" id="69960"/>
    <lineage>
        <taxon>Bacteria</taxon>
        <taxon>Pseudomonadati</taxon>
        <taxon>Pseudomonadota</taxon>
        <taxon>Alphaproteobacteria</taxon>
        <taxon>Rhodospirillales</taxon>
        <taxon>Rhodospirillaceae</taxon>
        <taxon>Rhodospira</taxon>
    </lineage>
</organism>
<dbReference type="InterPro" id="IPR017870">
    <property type="entry name" value="FeS_cluster_insertion_CS"/>
</dbReference>
<feature type="region of interest" description="Disordered" evidence="2">
    <location>
        <begin position="1"/>
        <end position="21"/>
    </location>
</feature>
<dbReference type="Proteomes" id="UP000199412">
    <property type="component" value="Unassembled WGS sequence"/>
</dbReference>
<dbReference type="RefSeq" id="WP_092780845.1">
    <property type="nucleotide sequence ID" value="NZ_FNAP01000001.1"/>
</dbReference>
<dbReference type="STRING" id="69960.SAMN05421720_101235"/>
<dbReference type="GO" id="GO:0051537">
    <property type="term" value="F:2 iron, 2 sulfur cluster binding"/>
    <property type="evidence" value="ECO:0007669"/>
    <property type="project" value="TreeGrafter"/>
</dbReference>
<dbReference type="GO" id="GO:0005737">
    <property type="term" value="C:cytoplasm"/>
    <property type="evidence" value="ECO:0007669"/>
    <property type="project" value="TreeGrafter"/>
</dbReference>
<dbReference type="SUPFAM" id="SSF89360">
    <property type="entry name" value="HesB-like domain"/>
    <property type="match status" value="1"/>
</dbReference>
<dbReference type="Pfam" id="PF01521">
    <property type="entry name" value="Fe-S_biosyn"/>
    <property type="match status" value="1"/>
</dbReference>
<evidence type="ECO:0000259" key="3">
    <source>
        <dbReference type="Pfam" id="PF01521"/>
    </source>
</evidence>
<dbReference type="FunFam" id="2.60.300.12:FF:000001">
    <property type="entry name" value="Iron-binding protein IscA"/>
    <property type="match status" value="1"/>
</dbReference>
<keyword evidence="5" id="KW-1185">Reference proteome</keyword>
<dbReference type="GO" id="GO:0016226">
    <property type="term" value="P:iron-sulfur cluster assembly"/>
    <property type="evidence" value="ECO:0007669"/>
    <property type="project" value="InterPro"/>
</dbReference>
<dbReference type="InterPro" id="IPR016092">
    <property type="entry name" value="ATAP"/>
</dbReference>
<evidence type="ECO:0000256" key="1">
    <source>
        <dbReference type="ARBA" id="ARBA00006718"/>
    </source>
</evidence>
<gene>
    <name evidence="4" type="ORF">SAMN05421720_101235</name>
</gene>
<dbReference type="InterPro" id="IPR050322">
    <property type="entry name" value="Fe-S_cluster_asmbl/transfer"/>
</dbReference>
<comment type="similarity">
    <text evidence="1">Belongs to the HesB/IscA family.</text>
</comment>
<feature type="domain" description="Core" evidence="3">
    <location>
        <begin position="22"/>
        <end position="123"/>
    </location>
</feature>
<dbReference type="PANTHER" id="PTHR10072">
    <property type="entry name" value="IRON-SULFUR CLUSTER ASSEMBLY PROTEIN"/>
    <property type="match status" value="1"/>
</dbReference>
<name>A0A1G6WPZ3_9PROT</name>
<dbReference type="OrthoDB" id="9801228at2"/>
<accession>A0A1G6WPZ3</accession>
<dbReference type="EMBL" id="FNAP01000001">
    <property type="protein sequence ID" value="SDD68020.1"/>
    <property type="molecule type" value="Genomic_DNA"/>
</dbReference>
<evidence type="ECO:0000256" key="2">
    <source>
        <dbReference type="SAM" id="MobiDB-lite"/>
    </source>
</evidence>
<dbReference type="PROSITE" id="PS01152">
    <property type="entry name" value="HESB"/>
    <property type="match status" value="1"/>
</dbReference>
<evidence type="ECO:0000313" key="4">
    <source>
        <dbReference type="EMBL" id="SDD68020.1"/>
    </source>
</evidence>
<evidence type="ECO:0000313" key="5">
    <source>
        <dbReference type="Proteomes" id="UP000199412"/>
    </source>
</evidence>
<dbReference type="Gene3D" id="2.60.300.12">
    <property type="entry name" value="HesB-like domain"/>
    <property type="match status" value="1"/>
</dbReference>
<protein>
    <submittedName>
        <fullName evidence="4">Iron-sulfur cluster assembly protein</fullName>
    </submittedName>
</protein>
<reference evidence="4 5" key="1">
    <citation type="submission" date="2016-10" db="EMBL/GenBank/DDBJ databases">
        <authorList>
            <person name="de Groot N.N."/>
        </authorList>
    </citation>
    <scope>NUCLEOTIDE SEQUENCE [LARGE SCALE GENOMIC DNA]</scope>
    <source>
        <strain evidence="4 5">ATCC 700224</strain>
    </source>
</reference>
<dbReference type="InterPro" id="IPR000361">
    <property type="entry name" value="ATAP_core_dom"/>
</dbReference>
<dbReference type="NCBIfam" id="TIGR00049">
    <property type="entry name" value="iron-sulfur cluster assembly accessory protein"/>
    <property type="match status" value="1"/>
</dbReference>
<dbReference type="InterPro" id="IPR035903">
    <property type="entry name" value="HesB-like_dom_sf"/>
</dbReference>
<dbReference type="AlphaFoldDB" id="A0A1G6WPZ3"/>
<dbReference type="PANTHER" id="PTHR10072:SF41">
    <property type="entry name" value="IRON-SULFUR CLUSTER ASSEMBLY 1 HOMOLOG, MITOCHONDRIAL"/>
    <property type="match status" value="1"/>
</dbReference>